<dbReference type="CDD" id="cd02440">
    <property type="entry name" value="AdoMet_MTases"/>
    <property type="match status" value="1"/>
</dbReference>
<keyword evidence="3" id="KW-1185">Reference proteome</keyword>
<evidence type="ECO:0000313" key="3">
    <source>
        <dbReference type="Proteomes" id="UP000005755"/>
    </source>
</evidence>
<name>A0ABN0BAG3_9HELI</name>
<dbReference type="EMBL" id="DS990392">
    <property type="protein sequence ID" value="EFR46597.1"/>
    <property type="molecule type" value="Genomic_DNA"/>
</dbReference>
<reference evidence="3" key="1">
    <citation type="journal article" date="2014" name="Genome Announc.">
        <title>Draft genome sequences of six enterohepatic helicobacter species isolated from humans and one from rhesus macaques.</title>
        <authorList>
            <person name="Shen Z."/>
            <person name="Sheh A."/>
            <person name="Young S.K."/>
            <person name="Abouelliel A."/>
            <person name="Ward D.V."/>
            <person name="Earl A.M."/>
            <person name="Fox J.G."/>
        </authorList>
    </citation>
    <scope>NUCLEOTIDE SEQUENCE [LARGE SCALE GENOMIC DNA]</scope>
    <source>
        <strain evidence="3">CCUG 18818</strain>
    </source>
</reference>
<accession>A0ABN0BAG3</accession>
<feature type="domain" description="Methyltransferase type 11" evidence="1">
    <location>
        <begin position="44"/>
        <end position="139"/>
    </location>
</feature>
<evidence type="ECO:0000259" key="1">
    <source>
        <dbReference type="Pfam" id="PF08241"/>
    </source>
</evidence>
<dbReference type="GO" id="GO:0008168">
    <property type="term" value="F:methyltransferase activity"/>
    <property type="evidence" value="ECO:0007669"/>
    <property type="project" value="UniProtKB-KW"/>
</dbReference>
<organism evidence="2 3">
    <name type="scientific">Helicobacter cinaedi CCUG 18818 = ATCC BAA-847</name>
    <dbReference type="NCBI Taxonomy" id="537971"/>
    <lineage>
        <taxon>Bacteria</taxon>
        <taxon>Pseudomonadati</taxon>
        <taxon>Campylobacterota</taxon>
        <taxon>Epsilonproteobacteria</taxon>
        <taxon>Campylobacterales</taxon>
        <taxon>Helicobacteraceae</taxon>
        <taxon>Helicobacter</taxon>
    </lineage>
</organism>
<dbReference type="Pfam" id="PF08241">
    <property type="entry name" value="Methyltransf_11"/>
    <property type="match status" value="1"/>
</dbReference>
<dbReference type="GO" id="GO:0032259">
    <property type="term" value="P:methylation"/>
    <property type="evidence" value="ECO:0007669"/>
    <property type="project" value="UniProtKB-KW"/>
</dbReference>
<dbReference type="Proteomes" id="UP000005755">
    <property type="component" value="Unassembled WGS sequence"/>
</dbReference>
<evidence type="ECO:0000313" key="2">
    <source>
        <dbReference type="EMBL" id="EFR46597.1"/>
    </source>
</evidence>
<sequence length="228" mass="25640">MIYRGDFYHSGIGITKNDEIIESVKSDILTGGGDNEKLLPLKALDFGCGMGRGSMLMAEFGIETQGIDISQVAVDEAKKLYTNLAQTTKLAPIKFQTYDGEQIPFDNESFDFSVSYGVLDSLPFTLAKKLVKEIERVSKTYFFVSLIGEDSTSGFSNIKEKIFTDEVEVQEAHEKGTIQSFFDYAKIQNLFSHTHFTIIWAEKKTSLNLIDNSTQSRYYIVLKKASKE</sequence>
<keyword evidence="2" id="KW-0489">Methyltransferase</keyword>
<dbReference type="InterPro" id="IPR029063">
    <property type="entry name" value="SAM-dependent_MTases_sf"/>
</dbReference>
<gene>
    <name evidence="2" type="ORF">HCCG_01144</name>
</gene>
<protein>
    <submittedName>
        <fullName evidence="2">Methyltransferase domain protein</fullName>
    </submittedName>
</protein>
<dbReference type="Gene3D" id="3.40.50.150">
    <property type="entry name" value="Vaccinia Virus protein VP39"/>
    <property type="match status" value="1"/>
</dbReference>
<dbReference type="SUPFAM" id="SSF53335">
    <property type="entry name" value="S-adenosyl-L-methionine-dependent methyltransferases"/>
    <property type="match status" value="1"/>
</dbReference>
<keyword evidence="2" id="KW-0808">Transferase</keyword>
<proteinExistence type="predicted"/>
<dbReference type="InterPro" id="IPR013216">
    <property type="entry name" value="Methyltransf_11"/>
</dbReference>